<proteinExistence type="inferred from homology"/>
<sequence length="312" mass="31318">MTAAGTAATGSADRQVALAVDVGGTKLEAALVRADGTVVDGTRSRRDTGPAATFDSMRAAIDAVVAHALAGLGADDELVGAGVGSAGPIDREHGTIVPVNMPEARGFDLRGAVRESASAVRGAEVETVFAHDGGCLALAESWLGATQGAETSLSIVVSTGVGGGFVIGGRYMPGASGNAGHLGQVHATPDLTVEQVASGPASVAWARTQGWTGERGEDLARDAQAGDRIARAAIERSAQTVGAALADASTLVDLEVVAIGGGFSRVSDDYIDLVQAALTATAQHDYSRRTRVVRSGLGDEGPLIGAAALVLR</sequence>
<comment type="similarity">
    <text evidence="1">Belongs to the ROK (NagC/XylR) family.</text>
</comment>
<dbReference type="Pfam" id="PF00480">
    <property type="entry name" value="ROK"/>
    <property type="match status" value="1"/>
</dbReference>
<keyword evidence="3" id="KW-1185">Reference proteome</keyword>
<reference evidence="3" key="1">
    <citation type="journal article" date="2019" name="Int. J. Syst. Evol. Microbiol.">
        <title>The Global Catalogue of Microorganisms (GCM) 10K type strain sequencing project: providing services to taxonomists for standard genome sequencing and annotation.</title>
        <authorList>
            <consortium name="The Broad Institute Genomics Platform"/>
            <consortium name="The Broad Institute Genome Sequencing Center for Infectious Disease"/>
            <person name="Wu L."/>
            <person name="Ma J."/>
        </authorList>
    </citation>
    <scope>NUCLEOTIDE SEQUENCE [LARGE SCALE GENOMIC DNA]</scope>
    <source>
        <strain evidence="3">JCM 17839</strain>
    </source>
</reference>
<dbReference type="PANTHER" id="PTHR18964">
    <property type="entry name" value="ROK (REPRESSOR, ORF, KINASE) FAMILY"/>
    <property type="match status" value="1"/>
</dbReference>
<gene>
    <name evidence="2" type="ORF">GCM10023171_06760</name>
</gene>
<dbReference type="Gene3D" id="3.30.420.40">
    <property type="match status" value="2"/>
</dbReference>
<accession>A0ABP8P1M9</accession>
<comment type="caution">
    <text evidence="2">The sequence shown here is derived from an EMBL/GenBank/DDBJ whole genome shotgun (WGS) entry which is preliminary data.</text>
</comment>
<evidence type="ECO:0000313" key="2">
    <source>
        <dbReference type="EMBL" id="GAA4480234.1"/>
    </source>
</evidence>
<organism evidence="2 3">
    <name type="scientific">Microbacterium panaciterrae</name>
    <dbReference type="NCBI Taxonomy" id="985759"/>
    <lineage>
        <taxon>Bacteria</taxon>
        <taxon>Bacillati</taxon>
        <taxon>Actinomycetota</taxon>
        <taxon>Actinomycetes</taxon>
        <taxon>Micrococcales</taxon>
        <taxon>Microbacteriaceae</taxon>
        <taxon>Microbacterium</taxon>
    </lineage>
</organism>
<protein>
    <submittedName>
        <fullName evidence="2">ROK family protein</fullName>
    </submittedName>
</protein>
<dbReference type="CDD" id="cd23763">
    <property type="entry name" value="ASKHA_ATPase_ROK"/>
    <property type="match status" value="1"/>
</dbReference>
<dbReference type="SUPFAM" id="SSF53067">
    <property type="entry name" value="Actin-like ATPase domain"/>
    <property type="match status" value="1"/>
</dbReference>
<dbReference type="PANTHER" id="PTHR18964:SF169">
    <property type="entry name" value="N-ACETYLMANNOSAMINE KINASE"/>
    <property type="match status" value="1"/>
</dbReference>
<name>A0ABP8P1M9_9MICO</name>
<dbReference type="InterPro" id="IPR043129">
    <property type="entry name" value="ATPase_NBD"/>
</dbReference>
<evidence type="ECO:0000256" key="1">
    <source>
        <dbReference type="ARBA" id="ARBA00006479"/>
    </source>
</evidence>
<dbReference type="InterPro" id="IPR000600">
    <property type="entry name" value="ROK"/>
</dbReference>
<evidence type="ECO:0000313" key="3">
    <source>
        <dbReference type="Proteomes" id="UP001500731"/>
    </source>
</evidence>
<dbReference type="RefSeq" id="WP_345184351.1">
    <property type="nucleotide sequence ID" value="NZ_BAABGP010000004.1"/>
</dbReference>
<dbReference type="EMBL" id="BAABGP010000004">
    <property type="protein sequence ID" value="GAA4480234.1"/>
    <property type="molecule type" value="Genomic_DNA"/>
</dbReference>
<dbReference type="Proteomes" id="UP001500731">
    <property type="component" value="Unassembled WGS sequence"/>
</dbReference>